<keyword evidence="1" id="KW-0812">Transmembrane</keyword>
<keyword evidence="1" id="KW-0472">Membrane</keyword>
<protein>
    <submittedName>
        <fullName evidence="2">Uncharacterized protein</fullName>
    </submittedName>
</protein>
<organism evidence="2 3">
    <name type="scientific">Candidatus Liberibacter europaeus</name>
    <dbReference type="NCBI Taxonomy" id="744859"/>
    <lineage>
        <taxon>Bacteria</taxon>
        <taxon>Pseudomonadati</taxon>
        <taxon>Pseudomonadota</taxon>
        <taxon>Alphaproteobacteria</taxon>
        <taxon>Hyphomicrobiales</taxon>
        <taxon>Rhizobiaceae</taxon>
        <taxon>Liberibacter</taxon>
    </lineage>
</organism>
<name>A0A2T4VYV0_9HYPH</name>
<gene>
    <name evidence="2" type="ORF">C4617_00555</name>
</gene>
<dbReference type="Proteomes" id="UP000240811">
    <property type="component" value="Unassembled WGS sequence"/>
</dbReference>
<sequence>MSISNIDNSKADDGELLSSFSIQAENNNISHNIEKSSIIGNATYRDIYIRSIGLFFSSNIFYIAKEVFTSMIPIYGSIQAFKKGNTLYGLFGIIADILTLIHIMALGDKLEGFLIQGCKAIVSSIVLVAEIISGRNDILTEVDNLTIAESSTANTTATNEPTWHKLSVVDNLHLYKLSRCFFYEFRMLESDKVYKQLFDASKASEFIVNGQNIISDNLDGILHNLRKIFPNDFKQIQLISAFAHEGIFDKPFTHKIPPIDPSNHFRYVATNGKTSYKINTLANGKLAFIAKYESKFVQADGSPNINYNNFGVKVSTIISTNTIPEFNYSYYYN</sequence>
<proteinExistence type="predicted"/>
<reference evidence="3" key="1">
    <citation type="submission" date="2018-02" db="EMBL/GenBank/DDBJ databases">
        <title>Genome sequence of Candidatus Liberibacter europaeus.</title>
        <authorList>
            <person name="Frampton R.A."/>
            <person name="Thompson S.M."/>
            <person name="David C."/>
            <person name="Addison S.M."/>
            <person name="Smith G.R."/>
        </authorList>
    </citation>
    <scope>NUCLEOTIDE SEQUENCE [LARGE SCALE GENOMIC DNA]</scope>
</reference>
<keyword evidence="1" id="KW-1133">Transmembrane helix</keyword>
<evidence type="ECO:0000313" key="2">
    <source>
        <dbReference type="EMBL" id="PTL86945.1"/>
    </source>
</evidence>
<evidence type="ECO:0000256" key="1">
    <source>
        <dbReference type="SAM" id="Phobius"/>
    </source>
</evidence>
<evidence type="ECO:0000313" key="3">
    <source>
        <dbReference type="Proteomes" id="UP000240811"/>
    </source>
</evidence>
<feature type="transmembrane region" description="Helical" evidence="1">
    <location>
        <begin position="85"/>
        <end position="107"/>
    </location>
</feature>
<accession>A0A2T4VYV0</accession>
<comment type="caution">
    <text evidence="2">The sequence shown here is derived from an EMBL/GenBank/DDBJ whole genome shotgun (WGS) entry which is preliminary data.</text>
</comment>
<dbReference type="EMBL" id="PSQJ01000001">
    <property type="protein sequence ID" value="PTL86945.1"/>
    <property type="molecule type" value="Genomic_DNA"/>
</dbReference>
<dbReference type="AlphaFoldDB" id="A0A2T4VYV0"/>